<reference evidence="1 2" key="1">
    <citation type="submission" date="2018-11" db="EMBL/GenBank/DDBJ databases">
        <title>Phylogenetic determinants of toxin gene distribution in genomes of Brevibacillus laterosporus.</title>
        <authorList>
            <person name="Glare T.R."/>
            <person name="Durrant A."/>
            <person name="Berry C."/>
            <person name="Palma L."/>
            <person name="Ormskirk M."/>
            <person name="Cox M.O."/>
        </authorList>
    </citation>
    <scope>NUCLEOTIDE SEQUENCE [LARGE SCALE GENOMIC DNA]</scope>
    <source>
        <strain evidence="1 2">1821L</strain>
    </source>
</reference>
<proteinExistence type="predicted"/>
<evidence type="ECO:0000313" key="1">
    <source>
        <dbReference type="EMBL" id="QDX91852.1"/>
    </source>
</evidence>
<accession>A0A518V4E4</accession>
<organism evidence="1 2">
    <name type="scientific">Brevibacillus laterosporus</name>
    <name type="common">Bacillus laterosporus</name>
    <dbReference type="NCBI Taxonomy" id="1465"/>
    <lineage>
        <taxon>Bacteria</taxon>
        <taxon>Bacillati</taxon>
        <taxon>Bacillota</taxon>
        <taxon>Bacilli</taxon>
        <taxon>Bacillales</taxon>
        <taxon>Paenibacillaceae</taxon>
        <taxon>Brevibacillus</taxon>
    </lineage>
</organism>
<gene>
    <name evidence="1" type="ORF">EEL30_05410</name>
</gene>
<sequence length="60" mass="6682">MKAALDGVYAQFPETKSYAITGASFLDRGDSSWYIIVFRDKASKDSITFRIDAKTGEIMP</sequence>
<dbReference type="AlphaFoldDB" id="A0A518V4E4"/>
<dbReference type="EMBL" id="CP033464">
    <property type="protein sequence ID" value="QDX91852.1"/>
    <property type="molecule type" value="Genomic_DNA"/>
</dbReference>
<keyword evidence="2" id="KW-1185">Reference proteome</keyword>
<dbReference type="Proteomes" id="UP000319432">
    <property type="component" value="Chromosome"/>
</dbReference>
<evidence type="ECO:0008006" key="3">
    <source>
        <dbReference type="Google" id="ProtNLM"/>
    </source>
</evidence>
<evidence type="ECO:0000313" key="2">
    <source>
        <dbReference type="Proteomes" id="UP000319432"/>
    </source>
</evidence>
<name>A0A518V4E4_BRELA</name>
<protein>
    <recommendedName>
        <fullName evidence="3">PepSY domain-containing protein</fullName>
    </recommendedName>
</protein>